<accession>A0A2N8PLD7</accession>
<dbReference type="EMBL" id="LJSN01000002">
    <property type="protein sequence ID" value="PNE41834.1"/>
    <property type="molecule type" value="Genomic_DNA"/>
</dbReference>
<feature type="compositionally biased region" description="Polar residues" evidence="1">
    <location>
        <begin position="91"/>
        <end position="109"/>
    </location>
</feature>
<name>A0A2N8PLD7_STRNR</name>
<evidence type="ECO:0000313" key="3">
    <source>
        <dbReference type="Proteomes" id="UP000236047"/>
    </source>
</evidence>
<gene>
    <name evidence="2" type="ORF">AOB60_14675</name>
</gene>
<reference evidence="3" key="1">
    <citation type="submission" date="2015-09" db="EMBL/GenBank/DDBJ databases">
        <authorList>
            <person name="Graham D.E."/>
            <person name="Mahan K.M."/>
            <person name="Klingeman D.M."/>
            <person name="Fida T."/>
            <person name="Giannone R.J."/>
            <person name="Hettich R.L."/>
            <person name="Parry R.J."/>
            <person name="Spain J.C."/>
        </authorList>
    </citation>
    <scope>NUCLEOTIDE SEQUENCE [LARGE SCALE GENOMIC DNA]</scope>
    <source>
        <strain evidence="3">JCM 4701</strain>
    </source>
</reference>
<feature type="region of interest" description="Disordered" evidence="1">
    <location>
        <begin position="1"/>
        <end position="56"/>
    </location>
</feature>
<proteinExistence type="predicted"/>
<dbReference type="AlphaFoldDB" id="A0A2N8PLD7"/>
<feature type="compositionally biased region" description="Low complexity" evidence="1">
    <location>
        <begin position="131"/>
        <end position="166"/>
    </location>
</feature>
<sequence>MRYAAPSSTARTTGAVSNSRSRTGSSGAAVPAPSAPAADATRSADHRNHPIPTRASAEVAYCRYMASGRSPTTVLSAGSKRVPQRPGWVKASQTTWDTEPSTAEATNQPADAARSRTGPGVRGRPRTNAPSRSRAARGNSARSGSRTSSQPPTSPAVSSTSTVSTPGRECVNAPNVMPPGTTVPA</sequence>
<protein>
    <submittedName>
        <fullName evidence="2">Uncharacterized protein</fullName>
    </submittedName>
</protein>
<comment type="caution">
    <text evidence="2">The sequence shown here is derived from an EMBL/GenBank/DDBJ whole genome shotgun (WGS) entry which is preliminary data.</text>
</comment>
<feature type="compositionally biased region" description="Polar residues" evidence="1">
    <location>
        <begin position="1"/>
        <end position="24"/>
    </location>
</feature>
<evidence type="ECO:0000313" key="2">
    <source>
        <dbReference type="EMBL" id="PNE41834.1"/>
    </source>
</evidence>
<feature type="region of interest" description="Disordered" evidence="1">
    <location>
        <begin position="69"/>
        <end position="185"/>
    </location>
</feature>
<dbReference type="Proteomes" id="UP000236047">
    <property type="component" value="Unassembled WGS sequence"/>
</dbReference>
<feature type="compositionally biased region" description="Low complexity" evidence="1">
    <location>
        <begin position="25"/>
        <end position="41"/>
    </location>
</feature>
<evidence type="ECO:0000256" key="1">
    <source>
        <dbReference type="SAM" id="MobiDB-lite"/>
    </source>
</evidence>
<organism evidence="2 3">
    <name type="scientific">Streptomyces noursei</name>
    <name type="common">Streptomyces albulus</name>
    <dbReference type="NCBI Taxonomy" id="1971"/>
    <lineage>
        <taxon>Bacteria</taxon>
        <taxon>Bacillati</taxon>
        <taxon>Actinomycetota</taxon>
        <taxon>Actinomycetes</taxon>
        <taxon>Kitasatosporales</taxon>
        <taxon>Streptomycetaceae</taxon>
        <taxon>Streptomyces</taxon>
    </lineage>
</organism>
<keyword evidence="3" id="KW-1185">Reference proteome</keyword>